<protein>
    <submittedName>
        <fullName evidence="1">Uncharacterized protein</fullName>
    </submittedName>
</protein>
<accession>A0A222FJE2</accession>
<dbReference type="KEGG" id="bsan:CHH28_10960"/>
<evidence type="ECO:0000313" key="1">
    <source>
        <dbReference type="EMBL" id="ASP39165.1"/>
    </source>
</evidence>
<dbReference type="EMBL" id="CP022530">
    <property type="protein sequence ID" value="ASP39165.1"/>
    <property type="molecule type" value="Genomic_DNA"/>
</dbReference>
<keyword evidence="2" id="KW-1185">Reference proteome</keyword>
<reference evidence="1 2" key="1">
    <citation type="submission" date="2017-07" db="EMBL/GenBank/DDBJ databases">
        <title>Annotated genome sequence of Bacterioplanes sanyensis isolated from Red Sea.</title>
        <authorList>
            <person name="Rehman Z.U."/>
        </authorList>
    </citation>
    <scope>NUCLEOTIDE SEQUENCE [LARGE SCALE GENOMIC DNA]</scope>
    <source>
        <strain evidence="1 2">NV9</strain>
    </source>
</reference>
<gene>
    <name evidence="1" type="ORF">CHH28_10960</name>
</gene>
<organism evidence="1 2">
    <name type="scientific">Bacterioplanes sanyensis</name>
    <dbReference type="NCBI Taxonomy" id="1249553"/>
    <lineage>
        <taxon>Bacteria</taxon>
        <taxon>Pseudomonadati</taxon>
        <taxon>Pseudomonadota</taxon>
        <taxon>Gammaproteobacteria</taxon>
        <taxon>Oceanospirillales</taxon>
        <taxon>Oceanospirillaceae</taxon>
        <taxon>Bacterioplanes</taxon>
    </lineage>
</organism>
<evidence type="ECO:0000313" key="2">
    <source>
        <dbReference type="Proteomes" id="UP000202440"/>
    </source>
</evidence>
<dbReference type="Proteomes" id="UP000202440">
    <property type="component" value="Chromosome"/>
</dbReference>
<dbReference type="AlphaFoldDB" id="A0A222FJE2"/>
<sequence>MPSVALQPLSELSMAQVTGQSGLTVETTINHAQGDVLTAAEFRFTEADRTGDGQDEYLALENILVRATQDDGNGGRVGDSFVTTLDVSANGDLIIRTSDMDFLTLQTGKVVMGGRALFESVAINDWNFAGNSFIETTVLNETDGARIRYRTVMEDGSGLGFAFSEDGVTFTSDVLFKPASGNSAFVSEVFLSGGLDGVKLEFGETQGSFEINNITLRNANGDNLFGSNDFGDVGYGDIDVVSGYMTIQANDAAGAEGIRGSIASNVTIGTAFYRTGDQRINFRNAAINTNGDINYQLDFLNNGFATGLEGVIDGVSDVDFVVGALTLSNGDGSDESVSMGAYGIENLNFNGGSLEVGLYTLGGQGSQGLRLDSNLSGKTSFDLTIKDSPIDDPFNSSAPALTAEVVMQNVSLSQTVDQTEKGLHIGIVDASLDASVNSIQLGTGANYQGQTGRVVINNLSMQPGSYLRVQPLQ</sequence>
<proteinExistence type="predicted"/>
<name>A0A222FJE2_9GAMM</name>